<keyword evidence="1" id="KW-0479">Metal-binding</keyword>
<protein>
    <recommendedName>
        <fullName evidence="1">NAD(P)H-hydrate epimerase</fullName>
        <ecNumber evidence="1">5.1.99.6</ecNumber>
    </recommendedName>
    <alternativeName>
        <fullName evidence="1">NAD(P)HX epimerase</fullName>
    </alternativeName>
</protein>
<feature type="domain" description="Rhodanese" evidence="2">
    <location>
        <begin position="56"/>
        <end position="101"/>
    </location>
</feature>
<evidence type="ECO:0000259" key="2">
    <source>
        <dbReference type="PROSITE" id="PS50206"/>
    </source>
</evidence>
<keyword evidence="1" id="KW-0520">NAD</keyword>
<sequence>MPDDVISPSQMRAVEAQAIESGQVTGLGLMEIAGQGVVAACCHRWPNLAAHPATAVVLCGPGNNGGDGFVVARILRERGWSVVVVPVGWDALLSMGGPQDLGHSDAAVNARRWRDSGGVSCPVADVSLSTTGGPVLLVDALLGLGQNRPADAILGGYSDLWRRYHAEGSCNPVLSVSIDQPTGYDPATGAALGTLRFQADLAVTFHRPKPVHLTLAADGMPVRVVDLGL</sequence>
<keyword evidence="5" id="KW-1185">Reference proteome</keyword>
<keyword evidence="1" id="KW-0630">Potassium</keyword>
<organism evidence="4 5">
    <name type="scientific">Jannaschia pagri</name>
    <dbReference type="NCBI Taxonomy" id="2829797"/>
    <lineage>
        <taxon>Bacteria</taxon>
        <taxon>Pseudomonadati</taxon>
        <taxon>Pseudomonadota</taxon>
        <taxon>Alphaproteobacteria</taxon>
        <taxon>Rhodobacterales</taxon>
        <taxon>Roseobacteraceae</taxon>
        <taxon>Jannaschia</taxon>
    </lineage>
</organism>
<dbReference type="SUPFAM" id="SSF64153">
    <property type="entry name" value="YjeF N-terminal domain-like"/>
    <property type="match status" value="1"/>
</dbReference>
<comment type="catalytic activity">
    <reaction evidence="1">
        <text>(6R)-NADHX = (6S)-NADHX</text>
        <dbReference type="Rhea" id="RHEA:32215"/>
        <dbReference type="ChEBI" id="CHEBI:64074"/>
        <dbReference type="ChEBI" id="CHEBI:64075"/>
        <dbReference type="EC" id="5.1.99.6"/>
    </reaction>
</comment>
<feature type="binding site" evidence="1">
    <location>
        <position position="157"/>
    </location>
    <ligand>
        <name>(6S)-NADPHX</name>
        <dbReference type="ChEBI" id="CHEBI:64076"/>
    </ligand>
</feature>
<dbReference type="EMBL" id="BPFH01000008">
    <property type="protein sequence ID" value="GIT96889.1"/>
    <property type="molecule type" value="Genomic_DNA"/>
</dbReference>
<comment type="caution">
    <text evidence="4">The sequence shown here is derived from an EMBL/GenBank/DDBJ whole genome shotgun (WGS) entry which is preliminary data.</text>
</comment>
<accession>A0ABQ4NR52</accession>
<feature type="binding site" evidence="1">
    <location>
        <position position="139"/>
    </location>
    <ligand>
        <name>K(+)</name>
        <dbReference type="ChEBI" id="CHEBI:29103"/>
    </ligand>
</feature>
<comment type="similarity">
    <text evidence="1">Belongs to the NnrE/AIBP family.</text>
</comment>
<dbReference type="InterPro" id="IPR004443">
    <property type="entry name" value="YjeF_N_dom"/>
</dbReference>
<feature type="binding site" evidence="1">
    <location>
        <position position="64"/>
    </location>
    <ligand>
        <name>K(+)</name>
        <dbReference type="ChEBI" id="CHEBI:29103"/>
    </ligand>
</feature>
<evidence type="ECO:0000313" key="5">
    <source>
        <dbReference type="Proteomes" id="UP000786693"/>
    </source>
</evidence>
<dbReference type="EC" id="5.1.99.6" evidence="1"/>
<proteinExistence type="inferred from homology"/>
<dbReference type="InterPro" id="IPR001763">
    <property type="entry name" value="Rhodanese-like_dom"/>
</dbReference>
<dbReference type="Pfam" id="PF03853">
    <property type="entry name" value="YjeF_N"/>
    <property type="match status" value="1"/>
</dbReference>
<comment type="cofactor">
    <cofactor evidence="1">
        <name>K(+)</name>
        <dbReference type="ChEBI" id="CHEBI:29103"/>
    </cofactor>
    <text evidence="1">Binds 1 potassium ion per subunit.</text>
</comment>
<keyword evidence="1" id="KW-0413">Isomerase</keyword>
<comment type="catalytic activity">
    <reaction evidence="1">
        <text>(6R)-NADPHX = (6S)-NADPHX</text>
        <dbReference type="Rhea" id="RHEA:32227"/>
        <dbReference type="ChEBI" id="CHEBI:64076"/>
        <dbReference type="ChEBI" id="CHEBI:64077"/>
        <dbReference type="EC" id="5.1.99.6"/>
    </reaction>
</comment>
<dbReference type="InterPro" id="IPR036652">
    <property type="entry name" value="YjeF_N_dom_sf"/>
</dbReference>
<evidence type="ECO:0000313" key="4">
    <source>
        <dbReference type="EMBL" id="GIT96889.1"/>
    </source>
</evidence>
<keyword evidence="1" id="KW-0547">Nucleotide-binding</keyword>
<dbReference type="PROSITE" id="PS51385">
    <property type="entry name" value="YJEF_N"/>
    <property type="match status" value="1"/>
</dbReference>
<feature type="binding site" evidence="1">
    <location>
        <begin position="63"/>
        <end position="67"/>
    </location>
    <ligand>
        <name>(6S)-NADPHX</name>
        <dbReference type="ChEBI" id="CHEBI:64076"/>
    </ligand>
</feature>
<comment type="function">
    <text evidence="1">Catalyzes the epimerization of the S- and R-forms of NAD(P)HX, a damaged form of NAD(P)H that is a result of enzymatic or heat-dependent hydration. This is a prerequisite for the S-specific NAD(P)H-hydrate dehydratase to allow the repair of both epimers of NAD(P)HX.</text>
</comment>
<reference evidence="4 5" key="1">
    <citation type="submission" date="2021-05" db="EMBL/GenBank/DDBJ databases">
        <title>Bacteria Genome sequencing.</title>
        <authorList>
            <person name="Takabe Y."/>
            <person name="Nakajima Y."/>
            <person name="Suzuki S."/>
            <person name="Shiozaki T."/>
        </authorList>
    </citation>
    <scope>NUCLEOTIDE SEQUENCE [LARGE SCALE GENOMIC DNA]</scope>
    <source>
        <strain evidence="4 5">AI_62</strain>
    </source>
</reference>
<dbReference type="PROSITE" id="PS50206">
    <property type="entry name" value="RHODANESE_3"/>
    <property type="match status" value="1"/>
</dbReference>
<dbReference type="Proteomes" id="UP000786693">
    <property type="component" value="Unassembled WGS sequence"/>
</dbReference>
<feature type="domain" description="YjeF N-terminal" evidence="3">
    <location>
        <begin position="11"/>
        <end position="229"/>
    </location>
</feature>
<evidence type="ECO:0000256" key="1">
    <source>
        <dbReference type="HAMAP-Rule" id="MF_01966"/>
    </source>
</evidence>
<feature type="binding site" evidence="1">
    <location>
        <position position="179"/>
    </location>
    <ligand>
        <name>(6S)-NADPHX</name>
        <dbReference type="ChEBI" id="CHEBI:64076"/>
    </ligand>
</feature>
<dbReference type="HAMAP" id="MF_01966">
    <property type="entry name" value="NADHX_epimerase"/>
    <property type="match status" value="1"/>
</dbReference>
<dbReference type="Gene3D" id="3.40.50.10260">
    <property type="entry name" value="YjeF N-terminal domain"/>
    <property type="match status" value="1"/>
</dbReference>
<feature type="binding site" evidence="1">
    <location>
        <begin position="143"/>
        <end position="149"/>
    </location>
    <ligand>
        <name>(6S)-NADPHX</name>
        <dbReference type="ChEBI" id="CHEBI:64076"/>
    </ligand>
</feature>
<keyword evidence="1" id="KW-0521">NADP</keyword>
<feature type="binding site" evidence="1">
    <location>
        <position position="182"/>
    </location>
    <ligand>
        <name>K(+)</name>
        <dbReference type="ChEBI" id="CHEBI:29103"/>
    </ligand>
</feature>
<name>A0ABQ4NR52_9RHOB</name>
<evidence type="ECO:0000259" key="3">
    <source>
        <dbReference type="PROSITE" id="PS51385"/>
    </source>
</evidence>
<gene>
    <name evidence="1 4" type="primary">nnrE</name>
    <name evidence="4" type="ORF">JANAI62_35120</name>
</gene>